<reference evidence="2" key="1">
    <citation type="journal article" date="2013" name="J. Plant Res.">
        <title>Effect of fungi and light on seed germination of three Opuntia species from semiarid lands of central Mexico.</title>
        <authorList>
            <person name="Delgado-Sanchez P."/>
            <person name="Jimenez-Bremont J.F."/>
            <person name="Guerrero-Gonzalez Mde L."/>
            <person name="Flores J."/>
        </authorList>
    </citation>
    <scope>NUCLEOTIDE SEQUENCE</scope>
    <source>
        <tissue evidence="2">Cladode</tissue>
    </source>
</reference>
<proteinExistence type="predicted"/>
<organism evidence="2">
    <name type="scientific">Opuntia streptacantha</name>
    <name type="common">Prickly pear cactus</name>
    <name type="synonym">Opuntia cardona</name>
    <dbReference type="NCBI Taxonomy" id="393608"/>
    <lineage>
        <taxon>Eukaryota</taxon>
        <taxon>Viridiplantae</taxon>
        <taxon>Streptophyta</taxon>
        <taxon>Embryophyta</taxon>
        <taxon>Tracheophyta</taxon>
        <taxon>Spermatophyta</taxon>
        <taxon>Magnoliopsida</taxon>
        <taxon>eudicotyledons</taxon>
        <taxon>Gunneridae</taxon>
        <taxon>Pentapetalae</taxon>
        <taxon>Caryophyllales</taxon>
        <taxon>Cactineae</taxon>
        <taxon>Cactaceae</taxon>
        <taxon>Opuntioideae</taxon>
        <taxon>Opuntia</taxon>
    </lineage>
</organism>
<dbReference type="EMBL" id="GISG01205786">
    <property type="protein sequence ID" value="MBA4659996.1"/>
    <property type="molecule type" value="Transcribed_RNA"/>
</dbReference>
<evidence type="ECO:0000256" key="1">
    <source>
        <dbReference type="SAM" id="MobiDB-lite"/>
    </source>
</evidence>
<dbReference type="AlphaFoldDB" id="A0A7C9A6T2"/>
<sequence>MIQLSDSPLHSAPNQSSPHHPSGPSTRPQPSNLQAGTGTGLSTGSQYHHTHPLTTWVGQFFSLSLVFSSPLFFGKHNQSSPQDSGHVGDARWLKGLPGHNQ</sequence>
<accession>A0A7C9A6T2</accession>
<reference evidence="2" key="2">
    <citation type="submission" date="2020-07" db="EMBL/GenBank/DDBJ databases">
        <authorList>
            <person name="Vera ALvarez R."/>
            <person name="Arias-Moreno D.M."/>
            <person name="Jimenez-Jacinto V."/>
            <person name="Jimenez-Bremont J.F."/>
            <person name="Swaminathan K."/>
            <person name="Moose S.P."/>
            <person name="Guerrero-Gonzalez M.L."/>
            <person name="Marino-Ramirez L."/>
            <person name="Landsman D."/>
            <person name="Rodriguez-Kessler M."/>
            <person name="Delgado-Sanchez P."/>
        </authorList>
    </citation>
    <scope>NUCLEOTIDE SEQUENCE</scope>
    <source>
        <tissue evidence="2">Cladode</tissue>
    </source>
</reference>
<name>A0A7C9A6T2_OPUST</name>
<evidence type="ECO:0000313" key="2">
    <source>
        <dbReference type="EMBL" id="MBA4659996.1"/>
    </source>
</evidence>
<protein>
    <submittedName>
        <fullName evidence="2">Uncharacterized protein</fullName>
    </submittedName>
</protein>
<feature type="region of interest" description="Disordered" evidence="1">
    <location>
        <begin position="1"/>
        <end position="48"/>
    </location>
</feature>
<feature type="region of interest" description="Disordered" evidence="1">
    <location>
        <begin position="74"/>
        <end position="101"/>
    </location>
</feature>